<gene>
    <name evidence="4" type="ORF">S06H3_63671</name>
</gene>
<reference evidence="4" key="1">
    <citation type="journal article" date="2014" name="Front. Microbiol.">
        <title>High frequency of phylogenetically diverse reductive dehalogenase-homologous genes in deep subseafloor sedimentary metagenomes.</title>
        <authorList>
            <person name="Kawai M."/>
            <person name="Futagami T."/>
            <person name="Toyoda A."/>
            <person name="Takaki Y."/>
            <person name="Nishi S."/>
            <person name="Hori S."/>
            <person name="Arai W."/>
            <person name="Tsubouchi T."/>
            <person name="Morono Y."/>
            <person name="Uchiyama I."/>
            <person name="Ito T."/>
            <person name="Fujiyama A."/>
            <person name="Inagaki F."/>
            <person name="Takami H."/>
        </authorList>
    </citation>
    <scope>NUCLEOTIDE SEQUENCE</scope>
    <source>
        <strain evidence="4">Expedition CK06-06</strain>
    </source>
</reference>
<dbReference type="PANTHER" id="PTHR43351">
    <property type="entry name" value="L(+)-TARTRATE DEHYDRATASE SUBUNIT BETA"/>
    <property type="match status" value="1"/>
</dbReference>
<comment type="similarity">
    <text evidence="1">Belongs to the class-I fumarase family.</text>
</comment>
<dbReference type="InterPro" id="IPR004647">
    <property type="entry name" value="Fe-S_hydro-lyase_TtdB-typ_cat"/>
</dbReference>
<dbReference type="EMBL" id="BARV01042298">
    <property type="protein sequence ID" value="GAI47198.1"/>
    <property type="molecule type" value="Genomic_DNA"/>
</dbReference>
<feature type="domain" description="Fe-S hydro-lyase tartrate dehydratase beta-type catalytic" evidence="3">
    <location>
        <begin position="13"/>
        <end position="68"/>
    </location>
</feature>
<dbReference type="AlphaFoldDB" id="X1NUB5"/>
<evidence type="ECO:0000259" key="3">
    <source>
        <dbReference type="Pfam" id="PF05683"/>
    </source>
</evidence>
<dbReference type="GO" id="GO:0016836">
    <property type="term" value="F:hydro-lyase activity"/>
    <property type="evidence" value="ECO:0007669"/>
    <property type="project" value="InterPro"/>
</dbReference>
<evidence type="ECO:0000256" key="1">
    <source>
        <dbReference type="ARBA" id="ARBA00008876"/>
    </source>
</evidence>
<evidence type="ECO:0000256" key="2">
    <source>
        <dbReference type="ARBA" id="ARBA00023239"/>
    </source>
</evidence>
<dbReference type="PANTHER" id="PTHR43351:SF2">
    <property type="entry name" value="L(+)-TARTRATE DEHYDRATASE SUBUNIT BETA-RELATED"/>
    <property type="match status" value="1"/>
</dbReference>
<proteinExistence type="inferred from homology"/>
<dbReference type="Gene3D" id="3.20.130.10">
    <property type="entry name" value="Fe-S hydro-lyase, tartrate dehydratase beta-type, catalytic domain"/>
    <property type="match status" value="1"/>
</dbReference>
<protein>
    <recommendedName>
        <fullName evidence="3">Fe-S hydro-lyase tartrate dehydratase beta-type catalytic domain-containing protein</fullName>
    </recommendedName>
</protein>
<dbReference type="SUPFAM" id="SSF117457">
    <property type="entry name" value="FumA C-terminal domain-like"/>
    <property type="match status" value="1"/>
</dbReference>
<organism evidence="4">
    <name type="scientific">marine sediment metagenome</name>
    <dbReference type="NCBI Taxonomy" id="412755"/>
    <lineage>
        <taxon>unclassified sequences</taxon>
        <taxon>metagenomes</taxon>
        <taxon>ecological metagenomes</taxon>
    </lineage>
</organism>
<comment type="caution">
    <text evidence="4">The sequence shown here is derived from an EMBL/GenBank/DDBJ whole genome shotgun (WGS) entry which is preliminary data.</text>
</comment>
<feature type="non-terminal residue" evidence="4">
    <location>
        <position position="69"/>
    </location>
</feature>
<name>X1NUB5_9ZZZZ</name>
<evidence type="ECO:0000313" key="4">
    <source>
        <dbReference type="EMBL" id="GAI47198.1"/>
    </source>
</evidence>
<keyword evidence="2" id="KW-0456">Lyase</keyword>
<sequence>MKERGIKGVRSINNLHITSPIDAEIIEKLTVGTQVLISGIIYVARDAAHQRLIQALDKGERLPFDLKGR</sequence>
<accession>X1NUB5</accession>
<dbReference type="Pfam" id="PF05683">
    <property type="entry name" value="Fumerase_C"/>
    <property type="match status" value="1"/>
</dbReference>
<dbReference type="InterPro" id="IPR036660">
    <property type="entry name" value="Fe-S_hydroAse_TtdB_cat_sf"/>
</dbReference>